<sequence length="78" mass="9295">MKIFTNLWSAIGFRYLVILIFAAILWIVFQFVFEEITKIHMGIAAIIAIILSPRMKTIKSQNQTTYHMKWWAFKFIKI</sequence>
<dbReference type="EMBL" id="BMGL01000006">
    <property type="protein sequence ID" value="GGE12710.1"/>
    <property type="molecule type" value="Genomic_DNA"/>
</dbReference>
<evidence type="ECO:0000313" key="3">
    <source>
        <dbReference type="Proteomes" id="UP000599688"/>
    </source>
</evidence>
<evidence type="ECO:0000256" key="1">
    <source>
        <dbReference type="SAM" id="Phobius"/>
    </source>
</evidence>
<evidence type="ECO:0000313" key="2">
    <source>
        <dbReference type="EMBL" id="GGE12710.1"/>
    </source>
</evidence>
<keyword evidence="1" id="KW-1133">Transmembrane helix</keyword>
<keyword evidence="1" id="KW-0812">Transmembrane</keyword>
<comment type="caution">
    <text evidence="2">The sequence shown here is derived from an EMBL/GenBank/DDBJ whole genome shotgun (WGS) entry which is preliminary data.</text>
</comment>
<dbReference type="RefSeq" id="WP_188405970.1">
    <property type="nucleotide sequence ID" value="NZ_BMGL01000006.1"/>
</dbReference>
<keyword evidence="1" id="KW-0472">Membrane</keyword>
<dbReference type="Proteomes" id="UP000599688">
    <property type="component" value="Unassembled WGS sequence"/>
</dbReference>
<feature type="transmembrane region" description="Helical" evidence="1">
    <location>
        <begin position="12"/>
        <end position="33"/>
    </location>
</feature>
<gene>
    <name evidence="2" type="ORF">GCM10010831_12660</name>
</gene>
<organism evidence="2 3">
    <name type="scientific">Psychroflexus salis</name>
    <dbReference type="NCBI Taxonomy" id="1526574"/>
    <lineage>
        <taxon>Bacteria</taxon>
        <taxon>Pseudomonadati</taxon>
        <taxon>Bacteroidota</taxon>
        <taxon>Flavobacteriia</taxon>
        <taxon>Flavobacteriales</taxon>
        <taxon>Flavobacteriaceae</taxon>
        <taxon>Psychroflexus</taxon>
    </lineage>
</organism>
<reference evidence="2 3" key="1">
    <citation type="journal article" date="2014" name="Int. J. Syst. Evol. Microbiol.">
        <title>Complete genome sequence of Corynebacterium casei LMG S-19264T (=DSM 44701T), isolated from a smear-ripened cheese.</title>
        <authorList>
            <consortium name="US DOE Joint Genome Institute (JGI-PGF)"/>
            <person name="Walter F."/>
            <person name="Albersmeier A."/>
            <person name="Kalinowski J."/>
            <person name="Ruckert C."/>
        </authorList>
    </citation>
    <scope>NUCLEOTIDE SEQUENCE [LARGE SCALE GENOMIC DNA]</scope>
    <source>
        <strain evidence="2 3">CGMCC 1.12925</strain>
    </source>
</reference>
<protein>
    <submittedName>
        <fullName evidence="2">Uncharacterized protein</fullName>
    </submittedName>
</protein>
<keyword evidence="3" id="KW-1185">Reference proteome</keyword>
<feature type="transmembrane region" description="Helical" evidence="1">
    <location>
        <begin position="39"/>
        <end position="55"/>
    </location>
</feature>
<name>A0A916ZT33_9FLAO</name>
<dbReference type="AlphaFoldDB" id="A0A916ZT33"/>
<accession>A0A916ZT33</accession>
<proteinExistence type="predicted"/>